<accession>A0A011UWK9</accession>
<gene>
    <name evidence="1" type="ORF">RASY3_13510</name>
</gene>
<dbReference type="AlphaFoldDB" id="A0A011UWK9"/>
<organism evidence="1 2">
    <name type="scientific">Ruminococcus albus SY3</name>
    <dbReference type="NCBI Taxonomy" id="1341156"/>
    <lineage>
        <taxon>Bacteria</taxon>
        <taxon>Bacillati</taxon>
        <taxon>Bacillota</taxon>
        <taxon>Clostridia</taxon>
        <taxon>Eubacteriales</taxon>
        <taxon>Oscillospiraceae</taxon>
        <taxon>Ruminococcus</taxon>
    </lineage>
</organism>
<proteinExistence type="predicted"/>
<comment type="caution">
    <text evidence="1">The sequence shown here is derived from an EMBL/GenBank/DDBJ whole genome shotgun (WGS) entry which is preliminary data.</text>
</comment>
<dbReference type="OrthoDB" id="1819278at2"/>
<evidence type="ECO:0000313" key="1">
    <source>
        <dbReference type="EMBL" id="EXM37557.1"/>
    </source>
</evidence>
<keyword evidence="2" id="KW-1185">Reference proteome</keyword>
<reference evidence="1 2" key="1">
    <citation type="submission" date="2013-06" db="EMBL/GenBank/DDBJ databases">
        <title>Rumen cellulosomics: divergent fiber-degrading strategies revealed by comparative genome-wide analysis of six Ruminococcal strains.</title>
        <authorList>
            <person name="Dassa B."/>
            <person name="Borovok I."/>
            <person name="Lamed R."/>
            <person name="Flint H."/>
            <person name="Yeoman C.J."/>
            <person name="White B."/>
            <person name="Bayer E.A."/>
        </authorList>
    </citation>
    <scope>NUCLEOTIDE SEQUENCE [LARGE SCALE GENOMIC DNA]</scope>
    <source>
        <strain evidence="1 2">SY3</strain>
    </source>
</reference>
<evidence type="ECO:0000313" key="2">
    <source>
        <dbReference type="Proteomes" id="UP000021369"/>
    </source>
</evidence>
<dbReference type="PATRIC" id="fig|1341156.4.peg.3725"/>
<dbReference type="Proteomes" id="UP000021369">
    <property type="component" value="Unassembled WGS sequence"/>
</dbReference>
<sequence>MSKSNNKAINEIKEILGDHVASGKPCLKMVSCGEIMINELPFSFSMQNIGAASDAGICVTISGEAVNSGIVRFTDFTFIKNVNGKAIPERYDLPLVKKSDGKMIYQVKFTDIKLSEYDPSTVSTKEDFLNALSAQLTFRVTPLYGGNGLPEIMLSVYPFGDPLTGSATEWKRVTADQDYFLHNLKKGRRTSVFKKRR</sequence>
<name>A0A011UWK9_RUMAL</name>
<dbReference type="RefSeq" id="WP_024856969.1">
    <property type="nucleotide sequence ID" value="NZ_JEOB01000004.1"/>
</dbReference>
<protein>
    <submittedName>
        <fullName evidence="1">Uncharacterized protein</fullName>
    </submittedName>
</protein>
<dbReference type="EMBL" id="JEOB01000004">
    <property type="protein sequence ID" value="EXM37557.1"/>
    <property type="molecule type" value="Genomic_DNA"/>
</dbReference>